<organism evidence="9">
    <name type="scientific">Siphoviridae sp. ctnPP24</name>
    <dbReference type="NCBI Taxonomy" id="2825662"/>
    <lineage>
        <taxon>Viruses</taxon>
        <taxon>Duplodnaviria</taxon>
        <taxon>Heunggongvirae</taxon>
        <taxon>Uroviricota</taxon>
        <taxon>Caudoviricetes</taxon>
    </lineage>
</organism>
<dbReference type="CDD" id="cd06583">
    <property type="entry name" value="PGRP"/>
    <property type="match status" value="1"/>
</dbReference>
<dbReference type="PANTHER" id="PTHR30417:SF1">
    <property type="entry name" value="N-ACETYLMURAMOYL-L-ALANINE AMIDASE AMID"/>
    <property type="match status" value="1"/>
</dbReference>
<dbReference type="InterPro" id="IPR036505">
    <property type="entry name" value="Amidase/PGRP_sf"/>
</dbReference>
<evidence type="ECO:0000256" key="6">
    <source>
        <dbReference type="ARBA" id="ARBA00023316"/>
    </source>
</evidence>
<feature type="region of interest" description="Disordered" evidence="7">
    <location>
        <begin position="473"/>
        <end position="495"/>
    </location>
</feature>
<evidence type="ECO:0000256" key="1">
    <source>
        <dbReference type="ARBA" id="ARBA00001561"/>
    </source>
</evidence>
<proteinExistence type="predicted"/>
<dbReference type="GO" id="GO:0008745">
    <property type="term" value="F:N-acetylmuramoyl-L-alanine amidase activity"/>
    <property type="evidence" value="ECO:0007669"/>
    <property type="project" value="UniProtKB-EC"/>
</dbReference>
<protein>
    <recommendedName>
        <fullName evidence="2">N-acetylmuramoyl-L-alanine amidase</fullName>
        <ecNumber evidence="2">3.5.1.28</ecNumber>
    </recommendedName>
</protein>
<reference evidence="9" key="1">
    <citation type="journal article" date="2021" name="Proc. Natl. Acad. Sci. U.S.A.">
        <title>A Catalog of Tens of Thousands of Viruses from Human Metagenomes Reveals Hidden Associations with Chronic Diseases.</title>
        <authorList>
            <person name="Tisza M.J."/>
            <person name="Buck C.B."/>
        </authorList>
    </citation>
    <scope>NUCLEOTIDE SEQUENCE</scope>
    <source>
        <strain evidence="9">CtnPP24</strain>
    </source>
</reference>
<dbReference type="Pfam" id="PF01510">
    <property type="entry name" value="Amidase_2"/>
    <property type="match status" value="1"/>
</dbReference>
<keyword evidence="3" id="KW-0929">Antimicrobial</keyword>
<name>A0A8S5TYL3_9CAUD</name>
<dbReference type="SMART" id="SM00644">
    <property type="entry name" value="Ami_2"/>
    <property type="match status" value="1"/>
</dbReference>
<evidence type="ECO:0000256" key="7">
    <source>
        <dbReference type="SAM" id="MobiDB-lite"/>
    </source>
</evidence>
<dbReference type="GO" id="GO:0001897">
    <property type="term" value="P:symbiont-mediated cytolysis of host cell"/>
    <property type="evidence" value="ECO:0007669"/>
    <property type="project" value="UniProtKB-ARBA"/>
</dbReference>
<dbReference type="EC" id="3.5.1.28" evidence="2"/>
<evidence type="ECO:0000256" key="2">
    <source>
        <dbReference type="ARBA" id="ARBA00011901"/>
    </source>
</evidence>
<dbReference type="SUPFAM" id="SSF51294">
    <property type="entry name" value="Hedgehog/intein (Hint) domain"/>
    <property type="match status" value="1"/>
</dbReference>
<evidence type="ECO:0000256" key="3">
    <source>
        <dbReference type="ARBA" id="ARBA00022529"/>
    </source>
</evidence>
<dbReference type="GO" id="GO:0042742">
    <property type="term" value="P:defense response to bacterium"/>
    <property type="evidence" value="ECO:0007669"/>
    <property type="project" value="UniProtKB-KW"/>
</dbReference>
<dbReference type="InterPro" id="IPR051206">
    <property type="entry name" value="NAMLAA_amidase_2"/>
</dbReference>
<accession>A0A8S5TYL3</accession>
<dbReference type="EMBL" id="BK015962">
    <property type="protein sequence ID" value="DAF87294.1"/>
    <property type="molecule type" value="Genomic_DNA"/>
</dbReference>
<keyword evidence="5" id="KW-0378">Hydrolase</keyword>
<evidence type="ECO:0000313" key="9">
    <source>
        <dbReference type="EMBL" id="DAF87294.1"/>
    </source>
</evidence>
<feature type="domain" description="N-acetylmuramoyl-L-alanine amidase" evidence="8">
    <location>
        <begin position="17"/>
        <end position="146"/>
    </location>
</feature>
<sequence length="651" mass="72642">MDWKNIQADVTKILPCDYTAGREGANITGITIHHMAGNLSIDQCYNLWSRSQTSAHYAVQADGEIGQMVNDWDTAWACGNWYANTHTISIEHANDNSNPWTVFPAALESGAHLVAALCLYYNLGRPQWLVNVFPHKYWSSTACLPINDTELLTKDGWKLLKDIQVGEEVASAVMDDLSIVWAPVRRLVPVHTSDCWLSRDLEATSDHRILAKSQFGKEVVAPWKDVCGCTKKKVTDTYYLPNAGEMYGEGLPLTDTELELIIAVQADGHYSRDSRRDGALENVRFHLKKERKIERLIELLDDTGYTYSINCKKDGTTDFIIEKSLHDFAEQYLKDKHFTMEFGFALDKRQKELFLDRIQDWDGCRAGYYYSSAAQDNLDVVQMIAATAGVGTQMLEGDRVNFKKQFRSVQNANAKRCYDKKVSCVTVDTGFILIRQHGRTTIVGNCPGELAGSQNAEYMSRAQAWYDAMKNGTEAAPAPSTNTPTPVPAPTNKAPQGKAIVNVHYALRNLNGGWNDTVTNFNNTDSNGFAGVPCGKHDYLCAWVDHGTLKYQVHTQQDGWLDYVSQGNQNDLINGCAGIGGHAIDGVRMFYITPKGESYKQVYYRSQTVDREGWLNSVCDDGSTYGGDDYAGIYGEALDRLQVCISDANPF</sequence>
<evidence type="ECO:0000256" key="4">
    <source>
        <dbReference type="ARBA" id="ARBA00022638"/>
    </source>
</evidence>
<dbReference type="GO" id="GO:0071555">
    <property type="term" value="P:cell wall organization"/>
    <property type="evidence" value="ECO:0007669"/>
    <property type="project" value="UniProtKB-KW"/>
</dbReference>
<dbReference type="InterPro" id="IPR002502">
    <property type="entry name" value="Amidase_domain"/>
</dbReference>
<dbReference type="SUPFAM" id="SSF55846">
    <property type="entry name" value="N-acetylmuramoyl-L-alanine amidase-like"/>
    <property type="match status" value="1"/>
</dbReference>
<evidence type="ECO:0000259" key="8">
    <source>
        <dbReference type="SMART" id="SM00644"/>
    </source>
</evidence>
<evidence type="ECO:0000256" key="5">
    <source>
        <dbReference type="ARBA" id="ARBA00022801"/>
    </source>
</evidence>
<dbReference type="Gene3D" id="3.40.80.10">
    <property type="entry name" value="Peptidoglycan recognition protein-like"/>
    <property type="match status" value="1"/>
</dbReference>
<dbReference type="InterPro" id="IPR036844">
    <property type="entry name" value="Hint_dom_sf"/>
</dbReference>
<dbReference type="GO" id="GO:0009254">
    <property type="term" value="P:peptidoglycan turnover"/>
    <property type="evidence" value="ECO:0007669"/>
    <property type="project" value="TreeGrafter"/>
</dbReference>
<keyword evidence="4" id="KW-0081">Bacteriolytic enzyme</keyword>
<dbReference type="PANTHER" id="PTHR30417">
    <property type="entry name" value="N-ACETYLMURAMOYL-L-ALANINE AMIDASE AMID"/>
    <property type="match status" value="1"/>
</dbReference>
<keyword evidence="6" id="KW-0961">Cell wall biogenesis/degradation</keyword>
<comment type="catalytic activity">
    <reaction evidence="1">
        <text>Hydrolyzes the link between N-acetylmuramoyl residues and L-amino acid residues in certain cell-wall glycopeptides.</text>
        <dbReference type="EC" id="3.5.1.28"/>
    </reaction>
</comment>
<dbReference type="GO" id="GO:0009253">
    <property type="term" value="P:peptidoglycan catabolic process"/>
    <property type="evidence" value="ECO:0007669"/>
    <property type="project" value="InterPro"/>
</dbReference>